<gene>
    <name evidence="1" type="ORF">RD792_004048</name>
</gene>
<dbReference type="CDD" id="cd05327">
    <property type="entry name" value="retinol-DH_like_SDR_c_like"/>
    <property type="match status" value="1"/>
</dbReference>
<dbReference type="InterPro" id="IPR036291">
    <property type="entry name" value="NAD(P)-bd_dom_sf"/>
</dbReference>
<dbReference type="InterPro" id="IPR002347">
    <property type="entry name" value="SDR_fam"/>
</dbReference>
<protein>
    <recommendedName>
        <fullName evidence="3">Short-chain dehydrogenase TIC 32, chloroplastic</fullName>
    </recommendedName>
</protein>
<dbReference type="PANTHER" id="PTHR48476:SF1">
    <property type="entry name" value="SHORT-CHAIN DEHYDROGENASE TIC 32, CHLOROPLASTIC-LIKE"/>
    <property type="match status" value="1"/>
</dbReference>
<proteinExistence type="predicted"/>
<name>A0ABR0DGB7_9LAMI</name>
<reference evidence="1 2" key="1">
    <citation type="journal article" date="2023" name="bioRxiv">
        <title>Genome report: Whole genome sequence and annotation of Penstemon davidsonii.</title>
        <authorList>
            <person name="Ostevik K.L."/>
            <person name="Alabady M."/>
            <person name="Zhang M."/>
            <person name="Rausher M.D."/>
        </authorList>
    </citation>
    <scope>NUCLEOTIDE SEQUENCE [LARGE SCALE GENOMIC DNA]</scope>
    <source>
        <strain evidence="1">DNT005</strain>
        <tissue evidence="1">Whole leaf</tissue>
    </source>
</reference>
<dbReference type="Pfam" id="PF00106">
    <property type="entry name" value="adh_short"/>
    <property type="match status" value="1"/>
</dbReference>
<dbReference type="SUPFAM" id="SSF51735">
    <property type="entry name" value="NAD(P)-binding Rossmann-fold domains"/>
    <property type="match status" value="1"/>
</dbReference>
<evidence type="ECO:0000313" key="1">
    <source>
        <dbReference type="EMBL" id="KAK4488292.1"/>
    </source>
</evidence>
<dbReference type="PRINTS" id="PR00081">
    <property type="entry name" value="GDHRDH"/>
</dbReference>
<dbReference type="Gene3D" id="3.40.50.720">
    <property type="entry name" value="NAD(P)-binding Rossmann-like Domain"/>
    <property type="match status" value="1"/>
</dbReference>
<accession>A0ABR0DGB7</accession>
<evidence type="ECO:0000313" key="2">
    <source>
        <dbReference type="Proteomes" id="UP001291926"/>
    </source>
</evidence>
<dbReference type="EMBL" id="JAYDYQ010001088">
    <property type="protein sequence ID" value="KAK4488292.1"/>
    <property type="molecule type" value="Genomic_DNA"/>
</dbReference>
<sequence length="324" mass="35990">MVWVVSVQPLKPHLVMFWMLDFVVFKKLKSTWIKFGCWGASSGIGTETARVLALRGAHVLMAVRNVESGKKVKENMIKEIPNAKIDVMELDLSCMSSVRKFASDYNSLALPLNILINNAGVFPYSFILSNDNIELQFATNHLGHYLLTNLLLDNMKKTARDSQKEGRIVNVSSIGYIAAYPEGICFDKINDRTSYVNYRAYGQSKLANILHANELTRRFKEEGVQITANSLHPGVITTNILRHLGLVGGIFNWLSNYVNKSIPQGASTTCYVALHPQVKGVSGEFFADSNIAKTSEVAKDADLAKKLWDFSFKATMSNPTSLSS</sequence>
<keyword evidence="2" id="KW-1185">Reference proteome</keyword>
<comment type="caution">
    <text evidence="1">The sequence shown here is derived from an EMBL/GenBank/DDBJ whole genome shotgun (WGS) entry which is preliminary data.</text>
</comment>
<dbReference type="Proteomes" id="UP001291926">
    <property type="component" value="Unassembled WGS sequence"/>
</dbReference>
<dbReference type="InterPro" id="IPR055280">
    <property type="entry name" value="TIC32"/>
</dbReference>
<evidence type="ECO:0008006" key="3">
    <source>
        <dbReference type="Google" id="ProtNLM"/>
    </source>
</evidence>
<organism evidence="1 2">
    <name type="scientific">Penstemon davidsonii</name>
    <dbReference type="NCBI Taxonomy" id="160366"/>
    <lineage>
        <taxon>Eukaryota</taxon>
        <taxon>Viridiplantae</taxon>
        <taxon>Streptophyta</taxon>
        <taxon>Embryophyta</taxon>
        <taxon>Tracheophyta</taxon>
        <taxon>Spermatophyta</taxon>
        <taxon>Magnoliopsida</taxon>
        <taxon>eudicotyledons</taxon>
        <taxon>Gunneridae</taxon>
        <taxon>Pentapetalae</taxon>
        <taxon>asterids</taxon>
        <taxon>lamiids</taxon>
        <taxon>Lamiales</taxon>
        <taxon>Plantaginaceae</taxon>
        <taxon>Cheloneae</taxon>
        <taxon>Penstemon</taxon>
    </lineage>
</organism>
<dbReference type="PANTHER" id="PTHR48476">
    <property type="entry name" value="SHORT-CHAIN DEHYDROGENASE TIC 32, CHLOROPLASTIC-LIKE"/>
    <property type="match status" value="1"/>
</dbReference>